<dbReference type="InterPro" id="IPR007144">
    <property type="entry name" value="SSU_processome_Utp11"/>
</dbReference>
<evidence type="ECO:0000256" key="4">
    <source>
        <dbReference type="ARBA" id="ARBA00022552"/>
    </source>
</evidence>
<comment type="similarity">
    <text evidence="3 6">Belongs to the UTP11 family.</text>
</comment>
<name>A0A409YAJ9_9AGAR</name>
<comment type="subcellular location">
    <subcellularLocation>
        <location evidence="2 6">Nucleus</location>
        <location evidence="2 6">Nucleolus</location>
    </subcellularLocation>
</comment>
<feature type="compositionally biased region" description="Basic and acidic residues" evidence="7">
    <location>
        <begin position="185"/>
        <end position="199"/>
    </location>
</feature>
<dbReference type="PANTHER" id="PTHR12838:SF0">
    <property type="entry name" value="U3 SMALL NUCLEOLAR RNA-ASSOCIATED PROTEIN 11-RELATED"/>
    <property type="match status" value="1"/>
</dbReference>
<feature type="region of interest" description="Disordered" evidence="7">
    <location>
        <begin position="218"/>
        <end position="275"/>
    </location>
</feature>
<evidence type="ECO:0000313" key="8">
    <source>
        <dbReference type="EMBL" id="PPR00027.1"/>
    </source>
</evidence>
<dbReference type="InParanoid" id="A0A409YAJ9"/>
<dbReference type="GO" id="GO:0006364">
    <property type="term" value="P:rRNA processing"/>
    <property type="evidence" value="ECO:0007669"/>
    <property type="project" value="UniProtKB-UniRule"/>
</dbReference>
<evidence type="ECO:0000256" key="2">
    <source>
        <dbReference type="ARBA" id="ARBA00004604"/>
    </source>
</evidence>
<feature type="compositionally biased region" description="Basic and acidic residues" evidence="7">
    <location>
        <begin position="261"/>
        <end position="275"/>
    </location>
</feature>
<dbReference type="OrthoDB" id="29058at2759"/>
<evidence type="ECO:0000256" key="6">
    <source>
        <dbReference type="PIRNR" id="PIRNR015952"/>
    </source>
</evidence>
<dbReference type="AlphaFoldDB" id="A0A409YAJ9"/>
<proteinExistence type="inferred from homology"/>
<dbReference type="EMBL" id="NHTK01001338">
    <property type="protein sequence ID" value="PPR00027.1"/>
    <property type="molecule type" value="Genomic_DNA"/>
</dbReference>
<reference evidence="8 9" key="1">
    <citation type="journal article" date="2018" name="Evol. Lett.">
        <title>Horizontal gene cluster transfer increased hallucinogenic mushroom diversity.</title>
        <authorList>
            <person name="Reynolds H.T."/>
            <person name="Vijayakumar V."/>
            <person name="Gluck-Thaler E."/>
            <person name="Korotkin H.B."/>
            <person name="Matheny P.B."/>
            <person name="Slot J.C."/>
        </authorList>
    </citation>
    <scope>NUCLEOTIDE SEQUENCE [LARGE SCALE GENOMIC DNA]</scope>
    <source>
        <strain evidence="8 9">2629</strain>
    </source>
</reference>
<dbReference type="STRING" id="181874.A0A409YAJ9"/>
<gene>
    <name evidence="8" type="ORF">CVT24_009036</name>
</gene>
<feature type="region of interest" description="Disordered" evidence="7">
    <location>
        <begin position="179"/>
        <end position="205"/>
    </location>
</feature>
<dbReference type="GO" id="GO:0032040">
    <property type="term" value="C:small-subunit processome"/>
    <property type="evidence" value="ECO:0007669"/>
    <property type="project" value="UniProtKB-UniRule"/>
</dbReference>
<evidence type="ECO:0000256" key="1">
    <source>
        <dbReference type="ARBA" id="ARBA00004099"/>
    </source>
</evidence>
<dbReference type="Pfam" id="PF03998">
    <property type="entry name" value="Utp11"/>
    <property type="match status" value="1"/>
</dbReference>
<keyword evidence="9" id="KW-1185">Reference proteome</keyword>
<comment type="subunit">
    <text evidence="6">Component of the ribosomal small subunit (SSU) processome.</text>
</comment>
<dbReference type="FunCoup" id="A0A409YAJ9">
    <property type="interactions" value="359"/>
</dbReference>
<dbReference type="PANTHER" id="PTHR12838">
    <property type="entry name" value="U3 SMALL NUCLEOLAR RNA-ASSOCIATED PROTEIN 11"/>
    <property type="match status" value="1"/>
</dbReference>
<feature type="compositionally biased region" description="Basic and acidic residues" evidence="7">
    <location>
        <begin position="218"/>
        <end position="228"/>
    </location>
</feature>
<dbReference type="Proteomes" id="UP000284842">
    <property type="component" value="Unassembled WGS sequence"/>
</dbReference>
<comment type="function">
    <text evidence="1 6">Involved in nucleolar processing of pre-18S ribosomal RNA.</text>
</comment>
<accession>A0A409YAJ9</accession>
<protein>
    <recommendedName>
        <fullName evidence="6">U3 small nucleolar RNA-associated protein 11</fullName>
        <shortName evidence="6">U3 snoRNA-associated protein 11</shortName>
    </recommendedName>
</protein>
<evidence type="ECO:0000256" key="5">
    <source>
        <dbReference type="ARBA" id="ARBA00023242"/>
    </source>
</evidence>
<organism evidence="8 9">
    <name type="scientific">Panaeolus cyanescens</name>
    <dbReference type="NCBI Taxonomy" id="181874"/>
    <lineage>
        <taxon>Eukaryota</taxon>
        <taxon>Fungi</taxon>
        <taxon>Dikarya</taxon>
        <taxon>Basidiomycota</taxon>
        <taxon>Agaricomycotina</taxon>
        <taxon>Agaricomycetes</taxon>
        <taxon>Agaricomycetidae</taxon>
        <taxon>Agaricales</taxon>
        <taxon>Agaricineae</taxon>
        <taxon>Galeropsidaceae</taxon>
        <taxon>Panaeolus</taxon>
    </lineage>
</organism>
<keyword evidence="4 6" id="KW-0698">rRNA processing</keyword>
<evidence type="ECO:0000256" key="7">
    <source>
        <dbReference type="SAM" id="MobiDB-lite"/>
    </source>
</evidence>
<sequence length="293" mass="34193">MTSSIRNSLHRRNHKERSQLTHRAKFGLLEKHKDYVKRARDYHEKQDRLTRLKQKAALRNKDEFYFAMTKEKTQGGVRLKDRGNVALPTDMVKLLKTQDENYVRTMRTSNQKKIDRIKTQLMEMADLVPGESDGMEAGLDEEDIETLQAANILKSSSRMSKKRKHLIFAEDKDEVAQLSIKGKGKASEDLAEDGHDGSSSKRRKLLKELAARLNRDRQLGYTQREFEMQRQMMSKGSSKKIRGPEKVEGPEDDDEEDEDAIDARKGKRRVENKVVDEASYRPRVYKWKLERKR</sequence>
<dbReference type="PIRSF" id="PIRSF015952">
    <property type="entry name" value="U3snoRNP11"/>
    <property type="match status" value="1"/>
</dbReference>
<feature type="compositionally biased region" description="Acidic residues" evidence="7">
    <location>
        <begin position="250"/>
        <end position="260"/>
    </location>
</feature>
<comment type="caution">
    <text evidence="8">The sequence shown here is derived from an EMBL/GenBank/DDBJ whole genome shotgun (WGS) entry which is preliminary data.</text>
</comment>
<keyword evidence="5 6" id="KW-0539">Nucleus</keyword>
<evidence type="ECO:0000256" key="3">
    <source>
        <dbReference type="ARBA" id="ARBA00008105"/>
    </source>
</evidence>
<evidence type="ECO:0000313" key="9">
    <source>
        <dbReference type="Proteomes" id="UP000284842"/>
    </source>
</evidence>